<reference evidence="13 14" key="1">
    <citation type="submission" date="2023-01" db="EMBL/GenBank/DDBJ databases">
        <title>Pseudomonas SA3-5T sp. nov., isolated from tidal flat sediment.</title>
        <authorList>
            <person name="Kim H.S."/>
            <person name="Kim J.-S."/>
            <person name="Suh M.K."/>
            <person name="Eom M.K."/>
            <person name="Lee J.-S."/>
        </authorList>
    </citation>
    <scope>NUCLEOTIDE SEQUENCE [LARGE SCALE GENOMIC DNA]</scope>
    <source>
        <strain evidence="13 14">SA3-5</strain>
    </source>
</reference>
<dbReference type="InterPro" id="IPR036097">
    <property type="entry name" value="HisK_dim/P_sf"/>
</dbReference>
<dbReference type="InterPro" id="IPR036890">
    <property type="entry name" value="HATPase_C_sf"/>
</dbReference>
<evidence type="ECO:0000256" key="8">
    <source>
        <dbReference type="SAM" id="Phobius"/>
    </source>
</evidence>
<dbReference type="InterPro" id="IPR003661">
    <property type="entry name" value="HisK_dim/P_dom"/>
</dbReference>
<dbReference type="PROSITE" id="PS50110">
    <property type="entry name" value="RESPONSE_REGULATORY"/>
    <property type="match status" value="1"/>
</dbReference>
<dbReference type="Pfam" id="PF02518">
    <property type="entry name" value="HATPase_c"/>
    <property type="match status" value="1"/>
</dbReference>
<feature type="transmembrane region" description="Helical" evidence="8">
    <location>
        <begin position="380"/>
        <end position="401"/>
    </location>
</feature>
<dbReference type="SMART" id="SM00388">
    <property type="entry name" value="HisKA"/>
    <property type="match status" value="1"/>
</dbReference>
<dbReference type="NCBIfam" id="TIGR00229">
    <property type="entry name" value="sensory_box"/>
    <property type="match status" value="1"/>
</dbReference>
<dbReference type="EMBL" id="JAQJZJ010000018">
    <property type="protein sequence ID" value="MDA7089278.1"/>
    <property type="molecule type" value="Genomic_DNA"/>
</dbReference>
<dbReference type="SMART" id="SM00387">
    <property type="entry name" value="HATPase_c"/>
    <property type="match status" value="1"/>
</dbReference>
<dbReference type="Proteomes" id="UP001212042">
    <property type="component" value="Unassembled WGS sequence"/>
</dbReference>
<dbReference type="Gene3D" id="6.10.340.10">
    <property type="match status" value="1"/>
</dbReference>
<dbReference type="Gene3D" id="3.30.565.10">
    <property type="entry name" value="Histidine kinase-like ATPase, C-terminal domain"/>
    <property type="match status" value="1"/>
</dbReference>
<dbReference type="InterPro" id="IPR011006">
    <property type="entry name" value="CheY-like_superfamily"/>
</dbReference>
<keyword evidence="4 7" id="KW-0597">Phosphoprotein</keyword>
<gene>
    <name evidence="13" type="ORF">PH586_23150</name>
</gene>
<dbReference type="SMART" id="SM00448">
    <property type="entry name" value="REC"/>
    <property type="match status" value="1"/>
</dbReference>
<dbReference type="InterPro" id="IPR004358">
    <property type="entry name" value="Sig_transdc_His_kin-like_C"/>
</dbReference>
<evidence type="ECO:0000256" key="4">
    <source>
        <dbReference type="ARBA" id="ARBA00022553"/>
    </source>
</evidence>
<evidence type="ECO:0000259" key="10">
    <source>
        <dbReference type="PROSITE" id="PS50110"/>
    </source>
</evidence>
<organism evidence="13 14">
    <name type="scientific">Pseudomonas aestuarii</name>
    <dbReference type="NCBI Taxonomy" id="3018340"/>
    <lineage>
        <taxon>Bacteria</taxon>
        <taxon>Pseudomonadati</taxon>
        <taxon>Pseudomonadota</taxon>
        <taxon>Gammaproteobacteria</taxon>
        <taxon>Pseudomonadales</taxon>
        <taxon>Pseudomonadaceae</taxon>
        <taxon>Pseudomonas</taxon>
    </lineage>
</organism>
<keyword evidence="6" id="KW-0418">Kinase</keyword>
<keyword evidence="8" id="KW-0472">Membrane</keyword>
<feature type="domain" description="HAMP" evidence="12">
    <location>
        <begin position="408"/>
        <end position="460"/>
    </location>
</feature>
<dbReference type="PROSITE" id="PS50113">
    <property type="entry name" value="PAC"/>
    <property type="match status" value="1"/>
</dbReference>
<feature type="domain" description="Response regulatory" evidence="10">
    <location>
        <begin position="852"/>
        <end position="967"/>
    </location>
</feature>
<feature type="modified residue" description="4-aspartylphosphate" evidence="7">
    <location>
        <position position="900"/>
    </location>
</feature>
<dbReference type="PROSITE" id="PS50109">
    <property type="entry name" value="HIS_KIN"/>
    <property type="match status" value="1"/>
</dbReference>
<keyword evidence="13" id="KW-0547">Nucleotide-binding</keyword>
<dbReference type="Pfam" id="PF08447">
    <property type="entry name" value="PAS_3"/>
    <property type="match status" value="1"/>
</dbReference>
<dbReference type="CDD" id="cd12913">
    <property type="entry name" value="PDC1_MCP_like"/>
    <property type="match status" value="1"/>
</dbReference>
<dbReference type="Pfam" id="PF00512">
    <property type="entry name" value="HisKA"/>
    <property type="match status" value="1"/>
</dbReference>
<dbReference type="InterPro" id="IPR005467">
    <property type="entry name" value="His_kinase_dom"/>
</dbReference>
<keyword evidence="13" id="KW-0067">ATP-binding</keyword>
<keyword evidence="8" id="KW-0812">Transmembrane</keyword>
<dbReference type="InterPro" id="IPR000014">
    <property type="entry name" value="PAS"/>
</dbReference>
<comment type="subcellular location">
    <subcellularLocation>
        <location evidence="2">Membrane</location>
    </subcellularLocation>
</comment>
<dbReference type="SUPFAM" id="SSF52172">
    <property type="entry name" value="CheY-like"/>
    <property type="match status" value="1"/>
</dbReference>
<evidence type="ECO:0000259" key="11">
    <source>
        <dbReference type="PROSITE" id="PS50113"/>
    </source>
</evidence>
<dbReference type="CDD" id="cd00082">
    <property type="entry name" value="HisKA"/>
    <property type="match status" value="1"/>
</dbReference>
<accession>A0ABT4XMD1</accession>
<keyword evidence="5" id="KW-0808">Transferase</keyword>
<dbReference type="PANTHER" id="PTHR43047">
    <property type="entry name" value="TWO-COMPONENT HISTIDINE PROTEIN KINASE"/>
    <property type="match status" value="1"/>
</dbReference>
<evidence type="ECO:0000256" key="7">
    <source>
        <dbReference type="PROSITE-ProRule" id="PRU00169"/>
    </source>
</evidence>
<evidence type="ECO:0000313" key="14">
    <source>
        <dbReference type="Proteomes" id="UP001212042"/>
    </source>
</evidence>
<dbReference type="Gene3D" id="3.30.450.20">
    <property type="entry name" value="PAS domain"/>
    <property type="match status" value="2"/>
</dbReference>
<dbReference type="SUPFAM" id="SSF47384">
    <property type="entry name" value="Homodimeric domain of signal transducing histidine kinase"/>
    <property type="match status" value="1"/>
</dbReference>
<comment type="caution">
    <text evidence="13">The sequence shown here is derived from an EMBL/GenBank/DDBJ whole genome shotgun (WGS) entry which is preliminary data.</text>
</comment>
<dbReference type="PROSITE" id="PS50885">
    <property type="entry name" value="HAMP"/>
    <property type="match status" value="1"/>
</dbReference>
<dbReference type="Gene3D" id="1.10.287.130">
    <property type="match status" value="1"/>
</dbReference>
<dbReference type="InterPro" id="IPR001789">
    <property type="entry name" value="Sig_transdc_resp-reg_receiver"/>
</dbReference>
<dbReference type="InterPro" id="IPR013655">
    <property type="entry name" value="PAS_fold_3"/>
</dbReference>
<dbReference type="SUPFAM" id="SSF55785">
    <property type="entry name" value="PYP-like sensor domain (PAS domain)"/>
    <property type="match status" value="1"/>
</dbReference>
<dbReference type="EC" id="2.7.13.3" evidence="3"/>
<name>A0ABT4XMD1_9PSED</name>
<comment type="catalytic activity">
    <reaction evidence="1">
        <text>ATP + protein L-histidine = ADP + protein N-phospho-L-histidine.</text>
        <dbReference type="EC" id="2.7.13.3"/>
    </reaction>
</comment>
<evidence type="ECO:0000259" key="12">
    <source>
        <dbReference type="PROSITE" id="PS50885"/>
    </source>
</evidence>
<evidence type="ECO:0000313" key="13">
    <source>
        <dbReference type="EMBL" id="MDA7089278.1"/>
    </source>
</evidence>
<dbReference type="InterPro" id="IPR003594">
    <property type="entry name" value="HATPase_dom"/>
</dbReference>
<feature type="domain" description="PAC" evidence="11">
    <location>
        <begin position="539"/>
        <end position="592"/>
    </location>
</feature>
<dbReference type="PRINTS" id="PR00344">
    <property type="entry name" value="BCTRLSENSOR"/>
</dbReference>
<dbReference type="InterPro" id="IPR000700">
    <property type="entry name" value="PAS-assoc_C"/>
</dbReference>
<dbReference type="PANTHER" id="PTHR43047:SF72">
    <property type="entry name" value="OSMOSENSING HISTIDINE PROTEIN KINASE SLN1"/>
    <property type="match status" value="1"/>
</dbReference>
<proteinExistence type="predicted"/>
<dbReference type="Gene3D" id="3.40.50.2300">
    <property type="match status" value="1"/>
</dbReference>
<evidence type="ECO:0000256" key="2">
    <source>
        <dbReference type="ARBA" id="ARBA00004370"/>
    </source>
</evidence>
<dbReference type="SUPFAM" id="SSF55874">
    <property type="entry name" value="ATPase domain of HSP90 chaperone/DNA topoisomerase II/histidine kinase"/>
    <property type="match status" value="1"/>
</dbReference>
<evidence type="ECO:0000256" key="5">
    <source>
        <dbReference type="ARBA" id="ARBA00022679"/>
    </source>
</evidence>
<dbReference type="RefSeq" id="WP_271350161.1">
    <property type="nucleotide sequence ID" value="NZ_JAQJZJ010000018.1"/>
</dbReference>
<dbReference type="SMART" id="SM00086">
    <property type="entry name" value="PAC"/>
    <property type="match status" value="1"/>
</dbReference>
<dbReference type="CDD" id="cd00130">
    <property type="entry name" value="PAS"/>
    <property type="match status" value="1"/>
</dbReference>
<feature type="domain" description="Histidine kinase" evidence="9">
    <location>
        <begin position="610"/>
        <end position="830"/>
    </location>
</feature>
<dbReference type="GO" id="GO:0005524">
    <property type="term" value="F:ATP binding"/>
    <property type="evidence" value="ECO:0007669"/>
    <property type="project" value="UniProtKB-KW"/>
</dbReference>
<dbReference type="InterPro" id="IPR003660">
    <property type="entry name" value="HAMP_dom"/>
</dbReference>
<dbReference type="InterPro" id="IPR035965">
    <property type="entry name" value="PAS-like_dom_sf"/>
</dbReference>
<dbReference type="Pfam" id="PF00072">
    <property type="entry name" value="Response_reg"/>
    <property type="match status" value="1"/>
</dbReference>
<evidence type="ECO:0000256" key="1">
    <source>
        <dbReference type="ARBA" id="ARBA00000085"/>
    </source>
</evidence>
<evidence type="ECO:0000259" key="9">
    <source>
        <dbReference type="PROSITE" id="PS50109"/>
    </source>
</evidence>
<evidence type="ECO:0000256" key="6">
    <source>
        <dbReference type="ARBA" id="ARBA00022777"/>
    </source>
</evidence>
<evidence type="ECO:0000256" key="3">
    <source>
        <dbReference type="ARBA" id="ARBA00012438"/>
    </source>
</evidence>
<sequence>MPRVARYPVRQWIWRAFVQSALIPLILVETVLITVYLLSNAAIRDAQIGHLQQSALEALSTAVAREGQVIDSRLRSAEAQARIFRDTASHALQNTAFQPDALEFRRHVSTSSGVFYSRSDDGRAASFYANSTPLAQQDHAKALRLSQIDPLMRSIRDANPLVSALYFNSWDSYNRIYPFFMTPEQYPHDMVIPDYNFYYLADALHNPTRNVVWTDVYLDPAGQGWMMSAVAPVYRGDFLEGVVGLDITVGQMLSEIGELDVPWQGYAMLVSRDNNIMVLPQAGEQDFALHELTEYSYAEAVRREVLKPADFSLDSRSGMQPLLQALASGQGHVQEVMLGGRKQLVAWSEIPQTGWRLLLVVDEENIFSETNRLAERYLQIGYLLIVGLGLFYLLFFAWMWLRSRRLSDQLAQPIAGIVGMMRRLGQGDYHPSAPSSQIDEMVSMAQAVQQTGEQLQASDIERHEAQRILQLVLESTTESLWEVDAPNMTIKVSDHFVKRFGLRAESMSFSEFNLRVHPDDLERTRHLRQLFAVSGEDQFEAEYRYADAGGEYIWLLSRGKVLEHDSNGGVLRIAGTHVDITRLKQVQEELRRASLQAQSASQAKSRFLSSMSHELRTPLNAIYGFGQLIELETQGKPEAQQEADYAREIVNASRHLTALVDDILDLSSIESRRQQLQLQAVEVGALLNGCAELVLPEVQKRHLQLQVLAEVDAGLYVQADIRRLRQVILNLLSNAIKYNSPQGLISLGYEVRPDCVRLWVEDSGPGLTLEQQAQLFQPFQRLGRENSSIPGTGIGLVLCRELASLMGGEMGFCSTLGGGSRFWIDLPSAAAPETAAAVASLVEADGPKRKAEVLCVEDHPASVKVVQEALREFADVRGVGSVQGALAELENRTPTLLLLDLDLPDGDGLQVLDAMRRDPRLRNVPVLVISATADEAVFSEARQRGAQACLAKPIDLIQVRRLALTLLGQATGAGLFAGLEQL</sequence>
<feature type="transmembrane region" description="Helical" evidence="8">
    <location>
        <begin position="12"/>
        <end position="38"/>
    </location>
</feature>
<protein>
    <recommendedName>
        <fullName evidence="3">histidine kinase</fullName>
        <ecNumber evidence="3">2.7.13.3</ecNumber>
    </recommendedName>
</protein>
<keyword evidence="14" id="KW-1185">Reference proteome</keyword>
<keyword evidence="8" id="KW-1133">Transmembrane helix</keyword>
<dbReference type="InterPro" id="IPR001610">
    <property type="entry name" value="PAC"/>
</dbReference>